<comment type="caution">
    <text evidence="1">The sequence shown here is derived from an EMBL/GenBank/DDBJ whole genome shotgun (WGS) entry which is preliminary data.</text>
</comment>
<sequence>MEVYMSAPAQPAATVTNANAAALERLFACEPRLIAVAPAGDVIPGMRKDLVLTSGPTLPFSAYSGGQRDGLLGAAMYEGFASDRDAAAAAFERGTLTVAGCQTLGVVGSLAGLTTASMPVLVVEDPRTGRRAYCTLYEGDTADRLNYGTYTEATRENLDHLRDRICPALDRVVRHHGGIPLKPIIGRALTMGDELHSRNTAATALFARTLLPAITDAASADARVLADYLAGGDYFFLRLAMAAAKVMADTMRGVVGSTLVTSMAFSCKEFGIQVAGTGDRWFCGPLPTFEAVRLYPGFTDDDVEFMGGESVITEVVGLGGVAQAAALPLQRSSGGNAAIMIGRTVEMYDICAGEHPDLRIPALDYRGTPVGFDVRRVAETGITPYLDIGIAGVGGGQIGGGVARAPIEPFVQAAEALTQLNKERNA</sequence>
<dbReference type="InterPro" id="IPR009499">
    <property type="entry name" value="AllG-like"/>
</dbReference>
<dbReference type="Pfam" id="PF06545">
    <property type="entry name" value="AllG"/>
    <property type="match status" value="1"/>
</dbReference>
<dbReference type="InterPro" id="IPR024033">
    <property type="entry name" value="OXTCase_su_AllG_h-dom"/>
</dbReference>
<evidence type="ECO:0000313" key="1">
    <source>
        <dbReference type="EMBL" id="ORX09869.1"/>
    </source>
</evidence>
<proteinExistence type="predicted"/>
<evidence type="ECO:0000313" key="2">
    <source>
        <dbReference type="Proteomes" id="UP000193964"/>
    </source>
</evidence>
<protein>
    <recommendedName>
        <fullName evidence="3">YahG/YlbE-like protein</fullName>
    </recommendedName>
</protein>
<accession>A0A1X2EVS6</accession>
<dbReference type="EMBL" id="LQQA01000033">
    <property type="protein sequence ID" value="ORX09869.1"/>
    <property type="molecule type" value="Genomic_DNA"/>
</dbReference>
<reference evidence="1 2" key="1">
    <citation type="submission" date="2016-01" db="EMBL/GenBank/DDBJ databases">
        <title>The new phylogeny of the genus Mycobacterium.</title>
        <authorList>
            <person name="Tarcisio F."/>
            <person name="Conor M."/>
            <person name="Antonella G."/>
            <person name="Elisabetta G."/>
            <person name="Giulia F.S."/>
            <person name="Sara T."/>
            <person name="Anna F."/>
            <person name="Clotilde B."/>
            <person name="Roberto B."/>
            <person name="Veronica D.S."/>
            <person name="Fabio R."/>
            <person name="Monica P."/>
            <person name="Olivier J."/>
            <person name="Enrico T."/>
            <person name="Nicola S."/>
        </authorList>
    </citation>
    <scope>NUCLEOTIDE SEQUENCE [LARGE SCALE GENOMIC DNA]</scope>
    <source>
        <strain evidence="1 2">ATCC 700010</strain>
    </source>
</reference>
<organism evidence="1 2">
    <name type="scientific">Mycolicibacterium wolinskyi</name>
    <dbReference type="NCBI Taxonomy" id="59750"/>
    <lineage>
        <taxon>Bacteria</taxon>
        <taxon>Bacillati</taxon>
        <taxon>Actinomycetota</taxon>
        <taxon>Actinomycetes</taxon>
        <taxon>Mycobacteriales</taxon>
        <taxon>Mycobacteriaceae</taxon>
        <taxon>Mycolicibacterium</taxon>
    </lineage>
</organism>
<dbReference type="AlphaFoldDB" id="A0A1X2EVS6"/>
<dbReference type="Gene3D" id="3.90.1700.10">
    <property type="entry name" value="v583 domain like"/>
    <property type="match status" value="1"/>
</dbReference>
<evidence type="ECO:0008006" key="3">
    <source>
        <dbReference type="Google" id="ProtNLM"/>
    </source>
</evidence>
<dbReference type="Gene3D" id="1.10.10.660">
    <property type="entry name" value="conserved protein of unknown function from Enterococcus faecalis V583"/>
    <property type="match status" value="1"/>
</dbReference>
<gene>
    <name evidence="1" type="ORF">AWC31_06575</name>
</gene>
<dbReference type="Gene3D" id="3.90.1710.10">
    <property type="entry name" value="Enterococcus faecalis V583 domain"/>
    <property type="match status" value="1"/>
</dbReference>
<dbReference type="Proteomes" id="UP000193964">
    <property type="component" value="Unassembled WGS sequence"/>
</dbReference>
<name>A0A1X2EVS6_9MYCO</name>